<dbReference type="Proteomes" id="UP001143486">
    <property type="component" value="Unassembled WGS sequence"/>
</dbReference>
<evidence type="ECO:0000313" key="2">
    <source>
        <dbReference type="Proteomes" id="UP001143486"/>
    </source>
</evidence>
<proteinExistence type="predicted"/>
<protein>
    <submittedName>
        <fullName evidence="1">Uncharacterized protein</fullName>
    </submittedName>
</protein>
<evidence type="ECO:0000313" key="1">
    <source>
        <dbReference type="EMBL" id="GLK51100.1"/>
    </source>
</evidence>
<sequence>MPVILEAGSPASLLLVRFSGTLAPDGAAEDLARISEESAGYSALLADWREAEIALSTIEFMSLTDDWFRMPAARLKAAHIFHAERHKDQAMLFQTKGFLVGGQFRVFSEYGEARSWLDAWTGPRA</sequence>
<name>A0A9W6MM13_9PROT</name>
<reference evidence="1" key="1">
    <citation type="journal article" date="2014" name="Int. J. Syst. Evol. Microbiol.">
        <title>Complete genome sequence of Corynebacterium casei LMG S-19264T (=DSM 44701T), isolated from a smear-ripened cheese.</title>
        <authorList>
            <consortium name="US DOE Joint Genome Institute (JGI-PGF)"/>
            <person name="Walter F."/>
            <person name="Albersmeier A."/>
            <person name="Kalinowski J."/>
            <person name="Ruckert C."/>
        </authorList>
    </citation>
    <scope>NUCLEOTIDE SEQUENCE</scope>
    <source>
        <strain evidence="1">VKM B-1513</strain>
    </source>
</reference>
<gene>
    <name evidence="1" type="ORF">GCM10017621_06080</name>
</gene>
<comment type="caution">
    <text evidence="1">The sequence shown here is derived from an EMBL/GenBank/DDBJ whole genome shotgun (WGS) entry which is preliminary data.</text>
</comment>
<keyword evidence="2" id="KW-1185">Reference proteome</keyword>
<dbReference type="EMBL" id="BSFE01000001">
    <property type="protein sequence ID" value="GLK51100.1"/>
    <property type="molecule type" value="Genomic_DNA"/>
</dbReference>
<organism evidence="1 2">
    <name type="scientific">Maricaulis virginensis</name>
    <dbReference type="NCBI Taxonomy" id="144022"/>
    <lineage>
        <taxon>Bacteria</taxon>
        <taxon>Pseudomonadati</taxon>
        <taxon>Pseudomonadota</taxon>
        <taxon>Alphaproteobacteria</taxon>
        <taxon>Maricaulales</taxon>
        <taxon>Maricaulaceae</taxon>
        <taxon>Maricaulis</taxon>
    </lineage>
</organism>
<dbReference type="RefSeq" id="WP_271185492.1">
    <property type="nucleotide sequence ID" value="NZ_BSFE01000001.1"/>
</dbReference>
<reference evidence="1" key="2">
    <citation type="submission" date="2023-01" db="EMBL/GenBank/DDBJ databases">
        <authorList>
            <person name="Sun Q."/>
            <person name="Evtushenko L."/>
        </authorList>
    </citation>
    <scope>NUCLEOTIDE SEQUENCE</scope>
    <source>
        <strain evidence="1">VKM B-1513</strain>
    </source>
</reference>
<dbReference type="AlphaFoldDB" id="A0A9W6MM13"/>
<accession>A0A9W6MM13</accession>